<accession>A0ABR4FLX6</accession>
<evidence type="ECO:0000259" key="2">
    <source>
        <dbReference type="Pfam" id="PF24883"/>
    </source>
</evidence>
<keyword evidence="4" id="KW-1185">Reference proteome</keyword>
<evidence type="ECO:0000256" key="1">
    <source>
        <dbReference type="ARBA" id="ARBA00022737"/>
    </source>
</evidence>
<sequence length="473" mass="53698">MAEEHLKISSSDLQLTLRSFLRPSGDNFIPQRSEETCEWIWSHPAFTPWITKPPSPSTDPHSRIFCLYGPKGCGKSVLVKSIAEQLRSRGKLVSHFPFWAGSETQRRFLDFLRSLLWQLLSPLSAQQVRVITSPLIADPSTNEANILTAINLALAASTTDFYCLVDGIDESLDGWNSRGQGCLKTIPSLVSNHPRFHLLVAGREPSFRTLLADSKLKIEVTEDCTRNDINKFIATELDHVLTIQTPEVCQLVLKSLQENSQVMFLWTTLILNQLRRCYTIEEIRNTLEQVPHDLDREYHRLFRQLMTRTRGTQAKPSPSMNRARILLTSILASPEPLTADELRYAYAAHVHNGNKLNDGLIPVDGIIDACGDFVRITDGRYHLIHASLIDFLLRSSDEWNLEDADIQYFRVERAAAHKHMVSVCVDYLELLDLGYPLTDGGATSLPTKYPFFAYTTELLPYFFVRTLNHGDRT</sequence>
<evidence type="ECO:0000313" key="4">
    <source>
        <dbReference type="Proteomes" id="UP001610563"/>
    </source>
</evidence>
<dbReference type="InterPro" id="IPR056884">
    <property type="entry name" value="NPHP3-like_N"/>
</dbReference>
<reference evidence="3 4" key="1">
    <citation type="submission" date="2024-07" db="EMBL/GenBank/DDBJ databases">
        <title>Section-level genome sequencing and comparative genomics of Aspergillus sections Usti and Cavernicolus.</title>
        <authorList>
            <consortium name="Lawrence Berkeley National Laboratory"/>
            <person name="Nybo J.L."/>
            <person name="Vesth T.C."/>
            <person name="Theobald S."/>
            <person name="Frisvad J.C."/>
            <person name="Larsen T.O."/>
            <person name="Kjaerboelling I."/>
            <person name="Rothschild-Mancinelli K."/>
            <person name="Lyhne E.K."/>
            <person name="Kogle M.E."/>
            <person name="Barry K."/>
            <person name="Clum A."/>
            <person name="Na H."/>
            <person name="Ledsgaard L."/>
            <person name="Lin J."/>
            <person name="Lipzen A."/>
            <person name="Kuo A."/>
            <person name="Riley R."/>
            <person name="Mondo S."/>
            <person name="Labutti K."/>
            <person name="Haridas S."/>
            <person name="Pangalinan J."/>
            <person name="Salamov A.A."/>
            <person name="Simmons B.A."/>
            <person name="Magnuson J.K."/>
            <person name="Chen J."/>
            <person name="Drula E."/>
            <person name="Henrissat B."/>
            <person name="Wiebenga A."/>
            <person name="Lubbers R.J."/>
            <person name="Gomes A.C."/>
            <person name="Makela M.R."/>
            <person name="Stajich J."/>
            <person name="Grigoriev I.V."/>
            <person name="Mortensen U.H."/>
            <person name="De Vries R.P."/>
            <person name="Baker S.E."/>
            <person name="Andersen M.R."/>
        </authorList>
    </citation>
    <scope>NUCLEOTIDE SEQUENCE [LARGE SCALE GENOMIC DNA]</scope>
    <source>
        <strain evidence="3 4">CBS 209.92</strain>
    </source>
</reference>
<feature type="domain" description="Nephrocystin 3-like N-terminal" evidence="2">
    <location>
        <begin position="35"/>
        <end position="203"/>
    </location>
</feature>
<dbReference type="PANTHER" id="PTHR10039:SF14">
    <property type="entry name" value="NACHT DOMAIN-CONTAINING PROTEIN"/>
    <property type="match status" value="1"/>
</dbReference>
<name>A0ABR4FLX6_9EURO</name>
<dbReference type="SUPFAM" id="SSF52540">
    <property type="entry name" value="P-loop containing nucleoside triphosphate hydrolases"/>
    <property type="match status" value="1"/>
</dbReference>
<dbReference type="InterPro" id="IPR027417">
    <property type="entry name" value="P-loop_NTPase"/>
</dbReference>
<comment type="caution">
    <text evidence="3">The sequence shown here is derived from an EMBL/GenBank/DDBJ whole genome shotgun (WGS) entry which is preliminary data.</text>
</comment>
<dbReference type="PANTHER" id="PTHR10039">
    <property type="entry name" value="AMELOGENIN"/>
    <property type="match status" value="1"/>
</dbReference>
<dbReference type="EMBL" id="JBFTWV010000188">
    <property type="protein sequence ID" value="KAL2784230.1"/>
    <property type="molecule type" value="Genomic_DNA"/>
</dbReference>
<organism evidence="3 4">
    <name type="scientific">Aspergillus keveii</name>
    <dbReference type="NCBI Taxonomy" id="714993"/>
    <lineage>
        <taxon>Eukaryota</taxon>
        <taxon>Fungi</taxon>
        <taxon>Dikarya</taxon>
        <taxon>Ascomycota</taxon>
        <taxon>Pezizomycotina</taxon>
        <taxon>Eurotiomycetes</taxon>
        <taxon>Eurotiomycetidae</taxon>
        <taxon>Eurotiales</taxon>
        <taxon>Aspergillaceae</taxon>
        <taxon>Aspergillus</taxon>
        <taxon>Aspergillus subgen. Nidulantes</taxon>
    </lineage>
</organism>
<dbReference type="Gene3D" id="3.40.50.300">
    <property type="entry name" value="P-loop containing nucleotide triphosphate hydrolases"/>
    <property type="match status" value="1"/>
</dbReference>
<protein>
    <recommendedName>
        <fullName evidence="2">Nephrocystin 3-like N-terminal domain-containing protein</fullName>
    </recommendedName>
</protein>
<proteinExistence type="predicted"/>
<dbReference type="Pfam" id="PF24883">
    <property type="entry name" value="NPHP3_N"/>
    <property type="match status" value="1"/>
</dbReference>
<gene>
    <name evidence="3" type="ORF">BJX66DRAFT_90953</name>
</gene>
<dbReference type="Proteomes" id="UP001610563">
    <property type="component" value="Unassembled WGS sequence"/>
</dbReference>
<evidence type="ECO:0000313" key="3">
    <source>
        <dbReference type="EMBL" id="KAL2784230.1"/>
    </source>
</evidence>
<keyword evidence="1" id="KW-0677">Repeat</keyword>